<keyword evidence="2" id="KW-0812">Transmembrane</keyword>
<feature type="coiled-coil region" evidence="1">
    <location>
        <begin position="67"/>
        <end position="94"/>
    </location>
</feature>
<proteinExistence type="predicted"/>
<reference evidence="3 4" key="1">
    <citation type="journal article" date="2016" name="Nat. Commun.">
        <title>Thousands of microbial genomes shed light on interconnected biogeochemical processes in an aquifer system.</title>
        <authorList>
            <person name="Anantharaman K."/>
            <person name="Brown C.T."/>
            <person name="Hug L.A."/>
            <person name="Sharon I."/>
            <person name="Castelle C.J."/>
            <person name="Probst A.J."/>
            <person name="Thomas B.C."/>
            <person name="Singh A."/>
            <person name="Wilkins M.J."/>
            <person name="Karaoz U."/>
            <person name="Brodie E.L."/>
            <person name="Williams K.H."/>
            <person name="Hubbard S.S."/>
            <person name="Banfield J.F."/>
        </authorList>
    </citation>
    <scope>NUCLEOTIDE SEQUENCE [LARGE SCALE GENOMIC DNA]</scope>
</reference>
<dbReference type="STRING" id="1802500.A2801_02055"/>
<dbReference type="EMBL" id="MGGM01000015">
    <property type="protein sequence ID" value="OGM29287.1"/>
    <property type="molecule type" value="Genomic_DNA"/>
</dbReference>
<organism evidence="3 4">
    <name type="scientific">Candidatus Woesebacteria bacterium RIFCSPHIGHO2_01_FULL_41_10</name>
    <dbReference type="NCBI Taxonomy" id="1802500"/>
    <lineage>
        <taxon>Bacteria</taxon>
        <taxon>Candidatus Woeseibacteriota</taxon>
    </lineage>
</organism>
<accession>A0A1F7YPT8</accession>
<keyword evidence="1" id="KW-0175">Coiled coil</keyword>
<evidence type="ECO:0000313" key="4">
    <source>
        <dbReference type="Proteomes" id="UP000177263"/>
    </source>
</evidence>
<gene>
    <name evidence="3" type="ORF">A2801_02055</name>
</gene>
<evidence type="ECO:0000256" key="2">
    <source>
        <dbReference type="SAM" id="Phobius"/>
    </source>
</evidence>
<dbReference type="AlphaFoldDB" id="A0A1F7YPT8"/>
<keyword evidence="2" id="KW-1133">Transmembrane helix</keyword>
<feature type="transmembrane region" description="Helical" evidence="2">
    <location>
        <begin position="31"/>
        <end position="50"/>
    </location>
</feature>
<dbReference type="Proteomes" id="UP000177263">
    <property type="component" value="Unassembled WGS sequence"/>
</dbReference>
<keyword evidence="2" id="KW-0472">Membrane</keyword>
<sequence length="236" mass="26531">MAVSWQQNSQVYRRYIRNLATLYETRQDMRFFIEAILSLIVISIFGAFAIRPTLVTIGALNSEISSKRETEATLDQKIANLARAEELYNKESESIALLDLAIPSNPDPIHYTRQIEGIKKRNNTTVAGITLGAVAIVGSADDVRQATRTSLSTEFRAVPFPEVARFVPYALDIRSDYESMLGFLRDLESLLRPFYYDSVVISVSRLSTEELILSIGGKIPYFDPTKAVPIQQEESE</sequence>
<comment type="caution">
    <text evidence="3">The sequence shown here is derived from an EMBL/GenBank/DDBJ whole genome shotgun (WGS) entry which is preliminary data.</text>
</comment>
<protein>
    <submittedName>
        <fullName evidence="3">Uncharacterized protein</fullName>
    </submittedName>
</protein>
<evidence type="ECO:0000313" key="3">
    <source>
        <dbReference type="EMBL" id="OGM29287.1"/>
    </source>
</evidence>
<evidence type="ECO:0000256" key="1">
    <source>
        <dbReference type="SAM" id="Coils"/>
    </source>
</evidence>
<name>A0A1F7YPT8_9BACT</name>